<dbReference type="EMBL" id="BMOE01000026">
    <property type="protein sequence ID" value="GGJ89926.1"/>
    <property type="molecule type" value="Genomic_DNA"/>
</dbReference>
<protein>
    <submittedName>
        <fullName evidence="2">Uncharacterized protein</fullName>
    </submittedName>
</protein>
<reference evidence="2" key="1">
    <citation type="journal article" date="2014" name="Int. J. Syst. Evol. Microbiol.">
        <title>Complete genome sequence of Corynebacterium casei LMG S-19264T (=DSM 44701T), isolated from a smear-ripened cheese.</title>
        <authorList>
            <consortium name="US DOE Joint Genome Institute (JGI-PGF)"/>
            <person name="Walter F."/>
            <person name="Albersmeier A."/>
            <person name="Kalinowski J."/>
            <person name="Ruckert C."/>
        </authorList>
    </citation>
    <scope>NUCLEOTIDE SEQUENCE</scope>
    <source>
        <strain evidence="2">JCM 14371</strain>
    </source>
</reference>
<keyword evidence="3" id="KW-1185">Reference proteome</keyword>
<comment type="caution">
    <text evidence="2">The sequence shown here is derived from an EMBL/GenBank/DDBJ whole genome shotgun (WGS) entry which is preliminary data.</text>
</comment>
<feature type="region of interest" description="Disordered" evidence="1">
    <location>
        <begin position="20"/>
        <end position="47"/>
    </location>
</feature>
<evidence type="ECO:0000313" key="3">
    <source>
        <dbReference type="Proteomes" id="UP000635726"/>
    </source>
</evidence>
<accession>A0A917PSV3</accession>
<dbReference type="Proteomes" id="UP000635726">
    <property type="component" value="Unassembled WGS sequence"/>
</dbReference>
<gene>
    <name evidence="2" type="ORF">GCM10008939_37340</name>
</gene>
<organism evidence="2 3">
    <name type="scientific">Deinococcus aquiradiocola</name>
    <dbReference type="NCBI Taxonomy" id="393059"/>
    <lineage>
        <taxon>Bacteria</taxon>
        <taxon>Thermotogati</taxon>
        <taxon>Deinococcota</taxon>
        <taxon>Deinococci</taxon>
        <taxon>Deinococcales</taxon>
        <taxon>Deinococcaceae</taxon>
        <taxon>Deinococcus</taxon>
    </lineage>
</organism>
<name>A0A917PSV3_9DEIO</name>
<proteinExistence type="predicted"/>
<sequence length="125" mass="13076">MHRASNDAWLFRRSSRPGVPQAAIRAGGAGFTSGRASHRGQAGTSGRDVGGCHAAHGDGWNGWTVTVSARRAGSGDAGWDAVARRVTAGGGRVGVSVLGLQRVGTFVVRRQVVRLRLPKRTYSAL</sequence>
<reference evidence="2" key="2">
    <citation type="submission" date="2020-09" db="EMBL/GenBank/DDBJ databases">
        <authorList>
            <person name="Sun Q."/>
            <person name="Ohkuma M."/>
        </authorList>
    </citation>
    <scope>NUCLEOTIDE SEQUENCE</scope>
    <source>
        <strain evidence="2">JCM 14371</strain>
    </source>
</reference>
<evidence type="ECO:0000256" key="1">
    <source>
        <dbReference type="SAM" id="MobiDB-lite"/>
    </source>
</evidence>
<evidence type="ECO:0000313" key="2">
    <source>
        <dbReference type="EMBL" id="GGJ89926.1"/>
    </source>
</evidence>
<dbReference type="AlphaFoldDB" id="A0A917PSV3"/>